<feature type="compositionally biased region" description="Basic and acidic residues" evidence="1">
    <location>
        <begin position="161"/>
        <end position="171"/>
    </location>
</feature>
<feature type="region of interest" description="Disordered" evidence="1">
    <location>
        <begin position="355"/>
        <end position="406"/>
    </location>
</feature>
<feature type="region of interest" description="Disordered" evidence="1">
    <location>
        <begin position="25"/>
        <end position="44"/>
    </location>
</feature>
<feature type="compositionally biased region" description="Basic and acidic residues" evidence="1">
    <location>
        <begin position="304"/>
        <end position="323"/>
    </location>
</feature>
<reference evidence="3" key="1">
    <citation type="journal article" date="1997" name="Nucleic Acids Res.">
        <title>tRNAscan-SE: a program for improved detection of transfer RNA genes in genomic sequence.</title>
        <authorList>
            <person name="Lowe T.M."/>
            <person name="Eddy S.R."/>
        </authorList>
    </citation>
    <scope>NUCLEOTIDE SEQUENCE [LARGE SCALE GENOMIC DNA]</scope>
</reference>
<evidence type="ECO:0000259" key="2">
    <source>
        <dbReference type="Pfam" id="PF16078"/>
    </source>
</evidence>
<dbReference type="GeneID" id="108614066"/>
<reference evidence="4" key="3">
    <citation type="submission" date="2025-08" db="UniProtKB">
        <authorList>
            <consortium name="RefSeq"/>
        </authorList>
    </citation>
    <scope>IDENTIFICATION</scope>
    <source>
        <tissue evidence="4">Whole organism</tissue>
    </source>
</reference>
<evidence type="ECO:0000313" key="3">
    <source>
        <dbReference type="Proteomes" id="UP000694904"/>
    </source>
</evidence>
<feature type="domain" description="2-oxoglutarate dehydrogenase E1 component N-terminal" evidence="2">
    <location>
        <begin position="65"/>
        <end position="98"/>
    </location>
</feature>
<evidence type="ECO:0000313" key="4">
    <source>
        <dbReference type="RefSeq" id="XP_017863471.1"/>
    </source>
</evidence>
<name>A0ABM1P8D5_DROAR</name>
<dbReference type="Proteomes" id="UP000694904">
    <property type="component" value="Chromosome 4"/>
</dbReference>
<feature type="compositionally biased region" description="Basic residues" evidence="1">
    <location>
        <begin position="150"/>
        <end position="160"/>
    </location>
</feature>
<dbReference type="RefSeq" id="XP_017863471.1">
    <property type="nucleotide sequence ID" value="XM_018007982.1"/>
</dbReference>
<dbReference type="InterPro" id="IPR032106">
    <property type="entry name" value="2-oxogl_dehyd_N"/>
</dbReference>
<feature type="compositionally biased region" description="Basic and acidic residues" evidence="1">
    <location>
        <begin position="29"/>
        <end position="44"/>
    </location>
</feature>
<feature type="compositionally biased region" description="Basic and acidic residues" evidence="1">
    <location>
        <begin position="359"/>
        <end position="369"/>
    </location>
</feature>
<reference evidence="3" key="2">
    <citation type="journal article" date="2016" name="G3 (Bethesda)">
        <title>Genome Evolution in Three Species of Cactophilic Drosophila.</title>
        <authorList>
            <person name="Sanchez-Flores A."/>
            <person name="Penazola F."/>
            <person name="Carpinteyro-Ponce J."/>
            <person name="Nazario-Yepiz N."/>
            <person name="Abreu-Goodger C."/>
            <person name="Machado C.A."/>
            <person name="Markow T.A."/>
        </authorList>
    </citation>
    <scope>NUCLEOTIDE SEQUENCE [LARGE SCALE GENOMIC DNA]</scope>
</reference>
<keyword evidence="3" id="KW-1185">Reference proteome</keyword>
<organism evidence="3 4">
    <name type="scientific">Drosophila arizonae</name>
    <name type="common">Fruit fly</name>
    <dbReference type="NCBI Taxonomy" id="7263"/>
    <lineage>
        <taxon>Eukaryota</taxon>
        <taxon>Metazoa</taxon>
        <taxon>Ecdysozoa</taxon>
        <taxon>Arthropoda</taxon>
        <taxon>Hexapoda</taxon>
        <taxon>Insecta</taxon>
        <taxon>Pterygota</taxon>
        <taxon>Neoptera</taxon>
        <taxon>Endopterygota</taxon>
        <taxon>Diptera</taxon>
        <taxon>Brachycera</taxon>
        <taxon>Muscomorpha</taxon>
        <taxon>Ephydroidea</taxon>
        <taxon>Drosophilidae</taxon>
        <taxon>Drosophila</taxon>
    </lineage>
</organism>
<feature type="region of interest" description="Disordered" evidence="1">
    <location>
        <begin position="110"/>
        <end position="173"/>
    </location>
</feature>
<sequence length="461" mass="53898">MSVYAKFKIDSVLAFAKSRFQRFSTGKSNDGRSKEEGTRTVHDPNQKINFDPYKLFKDKVNQQYFVNDVDAHYMECLFSKWVQSPTSVHKSWQQYFTDVLQSKNVGNIEILPTRQKSTKKPSHNDGSSKKKYRSRRTEDEEEESDDYSEKKRKQRKTIRRKPQDNERREFDDYGEMMTPFSKPQGASLFPNTVNRMKTVRHNKASDDYTEVMTPFAKLKGRAMQPEEVNRMNKVRHSGESDNYSDMMTPYSKLKGRAMPPKPESRMNKNSHSKESKGDEEIMKPSLDPSRRVMKPKPAKKISQKPREKQDKHPKTTQEPRYENLFDSMATGKQPHNENYVVGHIILSPSMEDIAGNSHSKQEMEQKPLHSDNTSKTTMNKQQMTSSKAETAKTVTPNKKRIDFRKSLEQLKQQKAVRRVRAALKHRPFRAKREFIKSQMERIARMKKSNQPKGDMKPKCRK</sequence>
<feature type="compositionally biased region" description="Polar residues" evidence="1">
    <location>
        <begin position="370"/>
        <end position="396"/>
    </location>
</feature>
<feature type="compositionally biased region" description="Basic residues" evidence="1">
    <location>
        <begin position="291"/>
        <end position="303"/>
    </location>
</feature>
<feature type="region of interest" description="Disordered" evidence="1">
    <location>
        <begin position="219"/>
        <end position="335"/>
    </location>
</feature>
<dbReference type="Pfam" id="PF16078">
    <property type="entry name" value="2-oxogl_dehyd_N"/>
    <property type="match status" value="1"/>
</dbReference>
<accession>A0ABM1P8D5</accession>
<gene>
    <name evidence="4" type="primary">LOC108614066</name>
</gene>
<proteinExistence type="predicted"/>
<protein>
    <submittedName>
        <fullName evidence="4">Uncharacterized protein LOC108614066</fullName>
    </submittedName>
</protein>
<evidence type="ECO:0000256" key="1">
    <source>
        <dbReference type="SAM" id="MobiDB-lite"/>
    </source>
</evidence>
<feature type="compositionally biased region" description="Basic and acidic residues" evidence="1">
    <location>
        <begin position="262"/>
        <end position="282"/>
    </location>
</feature>